<dbReference type="Proteomes" id="UP000293360">
    <property type="component" value="Unassembled WGS sequence"/>
</dbReference>
<comment type="caution">
    <text evidence="7">The sequence shown here is derived from an EMBL/GenBank/DDBJ whole genome shotgun (WGS) entry which is preliminary data.</text>
</comment>
<evidence type="ECO:0000313" key="7">
    <source>
        <dbReference type="EMBL" id="RYP04312.1"/>
    </source>
</evidence>
<sequence length="1226" mass="138629">MHWSQLESLAQFVVGNLAPEEIPRSPISILRDVVSLRKQSARFFSRVAEKSNDEKLKESNATHEFIIKVLERILARFDAALATVSRKDGTSTKQPDGQIDVNDLNNMFEYLEVEQPEGLDEQDTDGVPENEKAVPKRSKRPQKKNGKKQNKKKPPKERRVQKETQDNSESSWVEEFQWENLDSEGEDDLDYYMIIYCFFQDFNTIRNYVGDRWWEYFYFKSASIDNLAVMTNAAYEMFHEMEFELEKALKDVHPEMAHYEFMMETLFFDYGLDHVDYEGEDELTEEETSDKIFKEADWLGVTVYALVEDILAGVPPGKVPMIPLSELKKPEYGPHTVDSIRYFFGAIISELFPECCLTKAMKKNRQLPFVVGAQDEMTLNFEHIFRVRDYPSAFIFSLALYVDIRYILEDQVRDAYDQLQITGAMAKAKLEEYLPSLKGPMALRKECAARIAELHHCVINDFTEEDRRQRFMEKGVTETFEKHFHLKRNPVWSAAACVYYAARMGKCGTVWPMMDRFLHAHGVERVLQGAVCADDTPLGLLKRFVECGLATTPAGDLVGFSRRSISLEAFTQRYGFDDGNSRRSMSYLREIIREKFDIQAGNIFSRQAAITTAQKDGREQSSQTLAPLNGSSPDRSVVQKIRKESLQSSRVSPVDLLEILDETTTGLLENQLAVEYFQLHDESVRLFRDLLKEFFQEADKDASFAFDENSRVSKLAQLLPVGWCHWGENITLQYKGEPVLEHNIHLGDIWKAGEGVRLQVCGSRIPCEKVSWRCGQKTQWLQPLAASGRVGVYLRVLTGGRVHPGDEVVCEHASDDNVDVATVTQVAYDTSLKTRDTLDVLANHKLLLEMNRFLLRRKLTSMDDKLNQGKNAWKGWRGLRVDRIVEEGGDVKSFYLRADDGQPLANYLPGQFLSVRLPDGKIRSWTISDWPARTDPPYYRMSIKLAGKSSSWMHSECRPGTILQARSPAGRFVLDWTQKISPRQIYVSAGIGITPVLAMMKAHDCHPNYQRVPAFWIHVAKNSAALPFRDEVPRFEGRPFRRMLFFTDPLPSDVLGVDYDFAGRPDLEGLREILAESYTWKPLALRDYTMEGHMSFAYVCGPPAFEAAMRACLLSGGGVGLLPPFVHSESFSGSGAAVAGAGDVKRAIVRFRRSGKQAAWAREEPLSLLELAEAAGLTPDYGCRVGACGSCAARLVCGSVSGGSQLDGTVLTCSATPASEVVEIDI</sequence>
<evidence type="ECO:0000259" key="5">
    <source>
        <dbReference type="PROSITE" id="PS51340"/>
    </source>
</evidence>
<dbReference type="GO" id="GO:0030151">
    <property type="term" value="F:molybdenum ion binding"/>
    <property type="evidence" value="ECO:0007669"/>
    <property type="project" value="InterPro"/>
</dbReference>
<dbReference type="PROSITE" id="PS51340">
    <property type="entry name" value="MOSC"/>
    <property type="match status" value="1"/>
</dbReference>
<keyword evidence="1" id="KW-0001">2Fe-2S</keyword>
<dbReference type="InterPro" id="IPR011037">
    <property type="entry name" value="Pyrv_Knase-like_insert_dom_sf"/>
</dbReference>
<dbReference type="SUPFAM" id="SSF54292">
    <property type="entry name" value="2Fe-2S ferredoxin-like"/>
    <property type="match status" value="1"/>
</dbReference>
<dbReference type="SUPFAM" id="SSF52343">
    <property type="entry name" value="Ferredoxin reductase-like, C-terminal NADP-linked domain"/>
    <property type="match status" value="1"/>
</dbReference>
<reference evidence="7 8" key="1">
    <citation type="submission" date="2018-06" db="EMBL/GenBank/DDBJ databases">
        <title>Complete Genomes of Monosporascus.</title>
        <authorList>
            <person name="Robinson A.J."/>
            <person name="Natvig D.O."/>
        </authorList>
    </citation>
    <scope>NUCLEOTIDE SEQUENCE [LARGE SCALE GENOMIC DNA]</scope>
    <source>
        <strain evidence="7 8">CBS 110550</strain>
    </source>
</reference>
<dbReference type="Gene3D" id="3.40.50.80">
    <property type="entry name" value="Nucleotide-binding domain of ferredoxin-NADP reductase (FNR) module"/>
    <property type="match status" value="1"/>
</dbReference>
<dbReference type="EMBL" id="QJNU01000216">
    <property type="protein sequence ID" value="RYP04312.1"/>
    <property type="molecule type" value="Genomic_DNA"/>
</dbReference>
<proteinExistence type="predicted"/>
<feature type="compositionally biased region" description="Acidic residues" evidence="3">
    <location>
        <begin position="116"/>
        <end position="128"/>
    </location>
</feature>
<dbReference type="PANTHER" id="PTHR38795">
    <property type="entry name" value="DUF6604 DOMAIN-CONTAINING PROTEIN"/>
    <property type="match status" value="1"/>
</dbReference>
<dbReference type="PROSITE" id="PS00197">
    <property type="entry name" value="2FE2S_FER_1"/>
    <property type="match status" value="1"/>
</dbReference>
<keyword evidence="8" id="KW-1185">Reference proteome</keyword>
<dbReference type="GO" id="GO:0030170">
    <property type="term" value="F:pyridoxal phosphate binding"/>
    <property type="evidence" value="ECO:0007669"/>
    <property type="project" value="InterPro"/>
</dbReference>
<dbReference type="InterPro" id="IPR012675">
    <property type="entry name" value="Beta-grasp_dom_sf"/>
</dbReference>
<dbReference type="Pfam" id="PF20253">
    <property type="entry name" value="DUF6604"/>
    <property type="match status" value="1"/>
</dbReference>
<dbReference type="PROSITE" id="PS51384">
    <property type="entry name" value="FAD_FR"/>
    <property type="match status" value="1"/>
</dbReference>
<dbReference type="SUPFAM" id="SSF50800">
    <property type="entry name" value="PK beta-barrel domain-like"/>
    <property type="match status" value="1"/>
</dbReference>
<evidence type="ECO:0000259" key="6">
    <source>
        <dbReference type="PROSITE" id="PS51384"/>
    </source>
</evidence>
<evidence type="ECO:0000313" key="8">
    <source>
        <dbReference type="Proteomes" id="UP000293360"/>
    </source>
</evidence>
<feature type="compositionally biased region" description="Polar residues" evidence="3">
    <location>
        <begin position="615"/>
        <end position="634"/>
    </location>
</feature>
<keyword evidence="1" id="KW-0408">Iron</keyword>
<evidence type="ECO:0000259" key="4">
    <source>
        <dbReference type="PROSITE" id="PS51085"/>
    </source>
</evidence>
<dbReference type="InterPro" id="IPR046539">
    <property type="entry name" value="DUF6604"/>
</dbReference>
<dbReference type="Pfam" id="PF03473">
    <property type="entry name" value="MOSC"/>
    <property type="match status" value="1"/>
</dbReference>
<dbReference type="InterPro" id="IPR039261">
    <property type="entry name" value="FNR_nucleotide-bd"/>
</dbReference>
<keyword evidence="1" id="KW-0479">Metal-binding</keyword>
<dbReference type="Gene3D" id="3.10.20.30">
    <property type="match status" value="1"/>
</dbReference>
<dbReference type="InterPro" id="IPR005302">
    <property type="entry name" value="MoCF_Sase_C"/>
</dbReference>
<evidence type="ECO:0000256" key="3">
    <source>
        <dbReference type="SAM" id="MobiDB-lite"/>
    </source>
</evidence>
<feature type="domain" description="2Fe-2S ferredoxin-type" evidence="4">
    <location>
        <begin position="1147"/>
        <end position="1226"/>
    </location>
</feature>
<dbReference type="GO" id="GO:0051537">
    <property type="term" value="F:2 iron, 2 sulfur cluster binding"/>
    <property type="evidence" value="ECO:0007669"/>
    <property type="project" value="UniProtKB-KW"/>
</dbReference>
<dbReference type="InterPro" id="IPR017938">
    <property type="entry name" value="Riboflavin_synthase-like_b-brl"/>
</dbReference>
<dbReference type="Gene3D" id="2.40.33.20">
    <property type="entry name" value="PK beta-barrel domain-like"/>
    <property type="match status" value="1"/>
</dbReference>
<accession>A0A4Q4TE73</accession>
<evidence type="ECO:0000256" key="1">
    <source>
        <dbReference type="ARBA" id="ARBA00022714"/>
    </source>
</evidence>
<gene>
    <name evidence="7" type="ORF">DL764_004538</name>
</gene>
<dbReference type="AlphaFoldDB" id="A0A4Q4TE73"/>
<dbReference type="PANTHER" id="PTHR38795:SF1">
    <property type="entry name" value="DUF6604 DOMAIN-CONTAINING PROTEIN"/>
    <property type="match status" value="1"/>
</dbReference>
<dbReference type="CDD" id="cd00207">
    <property type="entry name" value="fer2"/>
    <property type="match status" value="1"/>
</dbReference>
<organism evidence="7 8">
    <name type="scientific">Monosporascus ibericus</name>
    <dbReference type="NCBI Taxonomy" id="155417"/>
    <lineage>
        <taxon>Eukaryota</taxon>
        <taxon>Fungi</taxon>
        <taxon>Dikarya</taxon>
        <taxon>Ascomycota</taxon>
        <taxon>Pezizomycotina</taxon>
        <taxon>Sordariomycetes</taxon>
        <taxon>Xylariomycetidae</taxon>
        <taxon>Xylariales</taxon>
        <taxon>Xylariales incertae sedis</taxon>
        <taxon>Monosporascus</taxon>
    </lineage>
</organism>
<dbReference type="STRING" id="155417.A0A4Q4TE73"/>
<dbReference type="InterPro" id="IPR036010">
    <property type="entry name" value="2Fe-2S_ferredoxin-like_sf"/>
</dbReference>
<feature type="domain" description="FAD-binding FR-type" evidence="6">
    <location>
        <begin position="874"/>
        <end position="975"/>
    </location>
</feature>
<dbReference type="InterPro" id="IPR001041">
    <property type="entry name" value="2Fe-2S_ferredoxin-type"/>
</dbReference>
<name>A0A4Q4TE73_9PEZI</name>
<dbReference type="OrthoDB" id="5238236at2759"/>
<feature type="region of interest" description="Disordered" evidence="3">
    <location>
        <begin position="615"/>
        <end position="635"/>
    </location>
</feature>
<dbReference type="InterPro" id="IPR017927">
    <property type="entry name" value="FAD-bd_FR_type"/>
</dbReference>
<evidence type="ECO:0008006" key="9">
    <source>
        <dbReference type="Google" id="ProtNLM"/>
    </source>
</evidence>
<evidence type="ECO:0000256" key="2">
    <source>
        <dbReference type="ARBA" id="ARBA00023014"/>
    </source>
</evidence>
<protein>
    <recommendedName>
        <fullName evidence="9">FAD-binding FR-type domain-containing protein</fullName>
    </recommendedName>
</protein>
<dbReference type="GO" id="GO:0016491">
    <property type="term" value="F:oxidoreductase activity"/>
    <property type="evidence" value="ECO:0007669"/>
    <property type="project" value="InterPro"/>
</dbReference>
<dbReference type="PROSITE" id="PS51085">
    <property type="entry name" value="2FE2S_FER_2"/>
    <property type="match status" value="1"/>
</dbReference>
<feature type="domain" description="MOSC" evidence="5">
    <location>
        <begin position="646"/>
        <end position="811"/>
    </location>
</feature>
<dbReference type="Gene3D" id="2.40.30.10">
    <property type="entry name" value="Translation factors"/>
    <property type="match status" value="1"/>
</dbReference>
<dbReference type="Pfam" id="PF00111">
    <property type="entry name" value="Fer2"/>
    <property type="match status" value="1"/>
</dbReference>
<dbReference type="SUPFAM" id="SSF63380">
    <property type="entry name" value="Riboflavin synthase domain-like"/>
    <property type="match status" value="1"/>
</dbReference>
<feature type="region of interest" description="Disordered" evidence="3">
    <location>
        <begin position="116"/>
        <end position="172"/>
    </location>
</feature>
<keyword evidence="2" id="KW-0411">Iron-sulfur</keyword>
<dbReference type="InterPro" id="IPR006058">
    <property type="entry name" value="2Fe2S_fd_BS"/>
</dbReference>
<feature type="compositionally biased region" description="Basic residues" evidence="3">
    <location>
        <begin position="135"/>
        <end position="156"/>
    </location>
</feature>